<evidence type="ECO:0000256" key="4">
    <source>
        <dbReference type="ARBA" id="ARBA00022989"/>
    </source>
</evidence>
<evidence type="ECO:0000256" key="2">
    <source>
        <dbReference type="ARBA" id="ARBA00022475"/>
    </source>
</evidence>
<keyword evidence="3 6" id="KW-0812">Transmembrane</keyword>
<evidence type="ECO:0000256" key="1">
    <source>
        <dbReference type="ARBA" id="ARBA00004651"/>
    </source>
</evidence>
<proteinExistence type="predicted"/>
<comment type="caution">
    <text evidence="8">The sequence shown here is derived from an EMBL/GenBank/DDBJ whole genome shotgun (WGS) entry which is preliminary data.</text>
</comment>
<protein>
    <submittedName>
        <fullName evidence="8">Putative ABC transport system permease protein</fullName>
    </submittedName>
</protein>
<dbReference type="Pfam" id="PF02687">
    <property type="entry name" value="FtsX"/>
    <property type="match status" value="1"/>
</dbReference>
<accession>A0A4Q7NZ15</accession>
<dbReference type="RefSeq" id="WP_130436230.1">
    <property type="nucleotide sequence ID" value="NZ_SGXF01000008.1"/>
</dbReference>
<dbReference type="InterPro" id="IPR050250">
    <property type="entry name" value="Macrolide_Exporter_MacB"/>
</dbReference>
<feature type="transmembrane region" description="Helical" evidence="6">
    <location>
        <begin position="20"/>
        <end position="38"/>
    </location>
</feature>
<dbReference type="GO" id="GO:0022857">
    <property type="term" value="F:transmembrane transporter activity"/>
    <property type="evidence" value="ECO:0007669"/>
    <property type="project" value="TreeGrafter"/>
</dbReference>
<dbReference type="OrthoDB" id="9812886at2"/>
<evidence type="ECO:0000313" key="9">
    <source>
        <dbReference type="Proteomes" id="UP000292927"/>
    </source>
</evidence>
<evidence type="ECO:0000256" key="6">
    <source>
        <dbReference type="SAM" id="Phobius"/>
    </source>
</evidence>
<comment type="subcellular location">
    <subcellularLocation>
        <location evidence="1">Cell membrane</location>
        <topology evidence="1">Multi-pass membrane protein</topology>
    </subcellularLocation>
</comment>
<keyword evidence="9" id="KW-1185">Reference proteome</keyword>
<sequence>MYLFQNAVRNIFRNKGRNIILALITFLIIFAVTVSFLISGSTKSIISNARAQFGSQVFIVSAGAKEPELSDYLKYGESDLLQKMELSMRSYGRLDGLRALDEEIPDENANVILVSTSRTDLSEEFRKGLRSIAQGSAPEKKDECLVSEDFAKLNGLSVGSRVKIAPAGTGKDGTAALTVSGIYSDNSINGTGGQAGMPLYNRNNEMITTAETAIAIDFIANSTGRQFEAAYFLKNPDSLEDFEKELRDKGLPPDCSVTVNEEEYKQVVGPAEKLSKISNIFLMIVLALGAAVLVLVSVMSMRERKYEVGVLRAMGMKKGNVILGMLTETVLITAVCLAIGLGGGTAAAGPAAEILTQQTVKTGPSDSGQEENFQTVEIRMTSAAAVEISLVALVLAGISSAAGILYITRFEPNRILSERN</sequence>
<keyword evidence="4 6" id="KW-1133">Transmembrane helix</keyword>
<dbReference type="PANTHER" id="PTHR30572:SF9">
    <property type="entry name" value="ABC TRANSPORTER PERMEASE PROTEIN"/>
    <property type="match status" value="1"/>
</dbReference>
<dbReference type="AlphaFoldDB" id="A0A4Q7NZ15"/>
<dbReference type="InterPro" id="IPR003838">
    <property type="entry name" value="ABC3_permease_C"/>
</dbReference>
<dbReference type="PANTHER" id="PTHR30572">
    <property type="entry name" value="MEMBRANE COMPONENT OF TRANSPORTER-RELATED"/>
    <property type="match status" value="1"/>
</dbReference>
<gene>
    <name evidence="8" type="ORF">EV209_2998</name>
</gene>
<feature type="transmembrane region" description="Helical" evidence="6">
    <location>
        <begin position="280"/>
        <end position="300"/>
    </location>
</feature>
<reference evidence="8 9" key="1">
    <citation type="submission" date="2019-02" db="EMBL/GenBank/DDBJ databases">
        <title>Genomic Encyclopedia of Type Strains, Phase IV (KMG-IV): sequencing the most valuable type-strain genomes for metagenomic binning, comparative biology and taxonomic classification.</title>
        <authorList>
            <person name="Goeker M."/>
        </authorList>
    </citation>
    <scope>NUCLEOTIDE SEQUENCE [LARGE SCALE GENOMIC DNA]</scope>
    <source>
        <strain evidence="8 9">DSM 29486</strain>
    </source>
</reference>
<dbReference type="Proteomes" id="UP000292927">
    <property type="component" value="Unassembled WGS sequence"/>
</dbReference>
<evidence type="ECO:0000256" key="3">
    <source>
        <dbReference type="ARBA" id="ARBA00022692"/>
    </source>
</evidence>
<evidence type="ECO:0000313" key="8">
    <source>
        <dbReference type="EMBL" id="RZS92701.1"/>
    </source>
</evidence>
<dbReference type="GO" id="GO:0005886">
    <property type="term" value="C:plasma membrane"/>
    <property type="evidence" value="ECO:0007669"/>
    <property type="project" value="UniProtKB-SubCell"/>
</dbReference>
<keyword evidence="2" id="KW-1003">Cell membrane</keyword>
<keyword evidence="5 6" id="KW-0472">Membrane</keyword>
<organism evidence="8 9">
    <name type="scientific">Cuneatibacter caecimuris</name>
    <dbReference type="NCBI Taxonomy" id="1796618"/>
    <lineage>
        <taxon>Bacteria</taxon>
        <taxon>Bacillati</taxon>
        <taxon>Bacillota</taxon>
        <taxon>Clostridia</taxon>
        <taxon>Lachnospirales</taxon>
        <taxon>Lachnospiraceae</taxon>
        <taxon>Cuneatibacter</taxon>
    </lineage>
</organism>
<evidence type="ECO:0000259" key="7">
    <source>
        <dbReference type="Pfam" id="PF02687"/>
    </source>
</evidence>
<feature type="transmembrane region" description="Helical" evidence="6">
    <location>
        <begin position="321"/>
        <end position="341"/>
    </location>
</feature>
<feature type="transmembrane region" description="Helical" evidence="6">
    <location>
        <begin position="388"/>
        <end position="407"/>
    </location>
</feature>
<dbReference type="EMBL" id="SGXF01000008">
    <property type="protein sequence ID" value="RZS92701.1"/>
    <property type="molecule type" value="Genomic_DNA"/>
</dbReference>
<name>A0A4Q7NZ15_9FIRM</name>
<feature type="domain" description="ABC3 transporter permease C-terminal" evidence="7">
    <location>
        <begin position="279"/>
        <end position="412"/>
    </location>
</feature>
<evidence type="ECO:0000256" key="5">
    <source>
        <dbReference type="ARBA" id="ARBA00023136"/>
    </source>
</evidence>